<keyword evidence="2 4" id="KW-0863">Zinc-finger</keyword>
<dbReference type="AlphaFoldDB" id="A0AAD7IBF5"/>
<dbReference type="PROSITE" id="PS00518">
    <property type="entry name" value="ZF_RING_1"/>
    <property type="match status" value="1"/>
</dbReference>
<gene>
    <name evidence="6" type="ORF">B0H16DRAFT_1325522</name>
</gene>
<reference evidence="6" key="1">
    <citation type="submission" date="2023-03" db="EMBL/GenBank/DDBJ databases">
        <title>Massive genome expansion in bonnet fungi (Mycena s.s.) driven by repeated elements and novel gene families across ecological guilds.</title>
        <authorList>
            <consortium name="Lawrence Berkeley National Laboratory"/>
            <person name="Harder C.B."/>
            <person name="Miyauchi S."/>
            <person name="Viragh M."/>
            <person name="Kuo A."/>
            <person name="Thoen E."/>
            <person name="Andreopoulos B."/>
            <person name="Lu D."/>
            <person name="Skrede I."/>
            <person name="Drula E."/>
            <person name="Henrissat B."/>
            <person name="Morin E."/>
            <person name="Kohler A."/>
            <person name="Barry K."/>
            <person name="LaButti K."/>
            <person name="Morin E."/>
            <person name="Salamov A."/>
            <person name="Lipzen A."/>
            <person name="Mereny Z."/>
            <person name="Hegedus B."/>
            <person name="Baldrian P."/>
            <person name="Stursova M."/>
            <person name="Weitz H."/>
            <person name="Taylor A."/>
            <person name="Grigoriev I.V."/>
            <person name="Nagy L.G."/>
            <person name="Martin F."/>
            <person name="Kauserud H."/>
        </authorList>
    </citation>
    <scope>NUCLEOTIDE SEQUENCE</scope>
    <source>
        <strain evidence="6">CBHHK182m</strain>
    </source>
</reference>
<evidence type="ECO:0000313" key="6">
    <source>
        <dbReference type="EMBL" id="KAJ7738135.1"/>
    </source>
</evidence>
<dbReference type="PANTHER" id="PTHR23327">
    <property type="entry name" value="RING FINGER PROTEIN 127"/>
    <property type="match status" value="1"/>
</dbReference>
<evidence type="ECO:0000259" key="5">
    <source>
        <dbReference type="PROSITE" id="PS50089"/>
    </source>
</evidence>
<dbReference type="InterPro" id="IPR027370">
    <property type="entry name" value="Znf-RING_euk"/>
</dbReference>
<dbReference type="InterPro" id="IPR001841">
    <property type="entry name" value="Znf_RING"/>
</dbReference>
<dbReference type="GO" id="GO:0008270">
    <property type="term" value="F:zinc ion binding"/>
    <property type="evidence" value="ECO:0007669"/>
    <property type="project" value="UniProtKB-KW"/>
</dbReference>
<dbReference type="Pfam" id="PF13445">
    <property type="entry name" value="zf-RING_UBOX"/>
    <property type="match status" value="1"/>
</dbReference>
<dbReference type="EMBL" id="JARKIB010000113">
    <property type="protein sequence ID" value="KAJ7738135.1"/>
    <property type="molecule type" value="Genomic_DNA"/>
</dbReference>
<evidence type="ECO:0000313" key="7">
    <source>
        <dbReference type="Proteomes" id="UP001215598"/>
    </source>
</evidence>
<keyword evidence="3" id="KW-0862">Zinc</keyword>
<dbReference type="Gene3D" id="3.30.40.10">
    <property type="entry name" value="Zinc/RING finger domain, C3HC4 (zinc finger)"/>
    <property type="match status" value="1"/>
</dbReference>
<evidence type="ECO:0000256" key="4">
    <source>
        <dbReference type="PROSITE-ProRule" id="PRU00175"/>
    </source>
</evidence>
<protein>
    <recommendedName>
        <fullName evidence="5">RING-type domain-containing protein</fullName>
    </recommendedName>
</protein>
<feature type="domain" description="RING-type" evidence="5">
    <location>
        <begin position="3"/>
        <end position="47"/>
    </location>
</feature>
<evidence type="ECO:0000256" key="1">
    <source>
        <dbReference type="ARBA" id="ARBA00022723"/>
    </source>
</evidence>
<dbReference type="SMART" id="SM00184">
    <property type="entry name" value="RING"/>
    <property type="match status" value="1"/>
</dbReference>
<dbReference type="Proteomes" id="UP001215598">
    <property type="component" value="Unassembled WGS sequence"/>
</dbReference>
<dbReference type="PROSITE" id="PS50089">
    <property type="entry name" value="ZF_RING_2"/>
    <property type="match status" value="1"/>
</dbReference>
<evidence type="ECO:0000256" key="3">
    <source>
        <dbReference type="ARBA" id="ARBA00022833"/>
    </source>
</evidence>
<dbReference type="InterPro" id="IPR013083">
    <property type="entry name" value="Znf_RING/FYVE/PHD"/>
</dbReference>
<keyword evidence="7" id="KW-1185">Reference proteome</keyword>
<comment type="caution">
    <text evidence="6">The sequence shown here is derived from an EMBL/GenBank/DDBJ whole genome shotgun (WGS) entry which is preliminary data.</text>
</comment>
<keyword evidence="1" id="KW-0479">Metal-binding</keyword>
<sequence>MSCSICYERFTSPVSLPCGHVFCRECIQRTVDTIKCCSVQHFCPTCRAAYNVVTIDSSLIPPYLRPHVLPPIRPVFFGSGSPSSPASAESSHQNTAASIGRVTAEADALRTSCITWRQRAEVHAAANAALLGFARKAKEAALRMRSERDAARSECLVLKRKLSEIM</sequence>
<proteinExistence type="predicted"/>
<name>A0AAD7IBF5_9AGAR</name>
<organism evidence="6 7">
    <name type="scientific">Mycena metata</name>
    <dbReference type="NCBI Taxonomy" id="1033252"/>
    <lineage>
        <taxon>Eukaryota</taxon>
        <taxon>Fungi</taxon>
        <taxon>Dikarya</taxon>
        <taxon>Basidiomycota</taxon>
        <taxon>Agaricomycotina</taxon>
        <taxon>Agaricomycetes</taxon>
        <taxon>Agaricomycetidae</taxon>
        <taxon>Agaricales</taxon>
        <taxon>Marasmiineae</taxon>
        <taxon>Mycenaceae</taxon>
        <taxon>Mycena</taxon>
    </lineage>
</organism>
<evidence type="ECO:0000256" key="2">
    <source>
        <dbReference type="ARBA" id="ARBA00022771"/>
    </source>
</evidence>
<dbReference type="InterPro" id="IPR017907">
    <property type="entry name" value="Znf_RING_CS"/>
</dbReference>
<dbReference type="SUPFAM" id="SSF57850">
    <property type="entry name" value="RING/U-box"/>
    <property type="match status" value="1"/>
</dbReference>
<accession>A0AAD7IBF5</accession>